<feature type="compositionally biased region" description="Pro residues" evidence="1">
    <location>
        <begin position="28"/>
        <end position="39"/>
    </location>
</feature>
<proteinExistence type="predicted"/>
<sequence length="163" mass="17563">MPSRPSTTKNVKRRPTKPASVAEAPTPAVAPAPAAPPPEIMLELDAGPERSVYEHGLEKYVRQPPSYLNKTELMMSLGSLPSPPSCLKRNLPGILIITIILLGAAVVYLEMADTGGGAASSVYPTPETTVEAKDENATGTRDDVEAILQEAQKNFLRRDEEER</sequence>
<keyword evidence="2" id="KW-1133">Transmembrane helix</keyword>
<comment type="caution">
    <text evidence="3">The sequence shown here is derived from an EMBL/GenBank/DDBJ whole genome shotgun (WGS) entry which is preliminary data.</text>
</comment>
<name>A0AAQ4D6D2_AMBAM</name>
<evidence type="ECO:0000256" key="1">
    <source>
        <dbReference type="SAM" id="MobiDB-lite"/>
    </source>
</evidence>
<evidence type="ECO:0000313" key="3">
    <source>
        <dbReference type="EMBL" id="KAK8758022.1"/>
    </source>
</evidence>
<protein>
    <submittedName>
        <fullName evidence="3">Uncharacterized protein</fullName>
    </submittedName>
</protein>
<reference evidence="3 4" key="1">
    <citation type="journal article" date="2023" name="Arcadia Sci">
        <title>De novo assembly of a long-read Amblyomma americanum tick genome.</title>
        <authorList>
            <person name="Chou S."/>
            <person name="Poskanzer K.E."/>
            <person name="Rollins M."/>
            <person name="Thuy-Boun P.S."/>
        </authorList>
    </citation>
    <scope>NUCLEOTIDE SEQUENCE [LARGE SCALE GENOMIC DNA]</scope>
    <source>
        <strain evidence="3">F_SG_1</strain>
        <tissue evidence="3">Salivary glands</tissue>
    </source>
</reference>
<evidence type="ECO:0000256" key="2">
    <source>
        <dbReference type="SAM" id="Phobius"/>
    </source>
</evidence>
<feature type="compositionally biased region" description="Low complexity" evidence="1">
    <location>
        <begin position="18"/>
        <end position="27"/>
    </location>
</feature>
<feature type="region of interest" description="Disordered" evidence="1">
    <location>
        <begin position="119"/>
        <end position="142"/>
    </location>
</feature>
<dbReference type="Proteomes" id="UP001321473">
    <property type="component" value="Unassembled WGS sequence"/>
</dbReference>
<keyword evidence="2" id="KW-0812">Transmembrane</keyword>
<accession>A0AAQ4D6D2</accession>
<evidence type="ECO:0000313" key="4">
    <source>
        <dbReference type="Proteomes" id="UP001321473"/>
    </source>
</evidence>
<feature type="transmembrane region" description="Helical" evidence="2">
    <location>
        <begin position="91"/>
        <end position="109"/>
    </location>
</feature>
<dbReference type="EMBL" id="JARKHS020034592">
    <property type="protein sequence ID" value="KAK8758022.1"/>
    <property type="molecule type" value="Genomic_DNA"/>
</dbReference>
<feature type="compositionally biased region" description="Basic and acidic residues" evidence="1">
    <location>
        <begin position="130"/>
        <end position="142"/>
    </location>
</feature>
<dbReference type="AlphaFoldDB" id="A0AAQ4D6D2"/>
<keyword evidence="2" id="KW-0472">Membrane</keyword>
<feature type="region of interest" description="Disordered" evidence="1">
    <location>
        <begin position="1"/>
        <end position="40"/>
    </location>
</feature>
<gene>
    <name evidence="3" type="ORF">V5799_004346</name>
</gene>
<organism evidence="3 4">
    <name type="scientific">Amblyomma americanum</name>
    <name type="common">Lone star tick</name>
    <dbReference type="NCBI Taxonomy" id="6943"/>
    <lineage>
        <taxon>Eukaryota</taxon>
        <taxon>Metazoa</taxon>
        <taxon>Ecdysozoa</taxon>
        <taxon>Arthropoda</taxon>
        <taxon>Chelicerata</taxon>
        <taxon>Arachnida</taxon>
        <taxon>Acari</taxon>
        <taxon>Parasitiformes</taxon>
        <taxon>Ixodida</taxon>
        <taxon>Ixodoidea</taxon>
        <taxon>Ixodidae</taxon>
        <taxon>Amblyomminae</taxon>
        <taxon>Amblyomma</taxon>
    </lineage>
</organism>
<keyword evidence="4" id="KW-1185">Reference proteome</keyword>